<dbReference type="HOGENOM" id="CLU_2583870_0_0_3"/>
<dbReference type="EMBL" id="CP001344">
    <property type="protein sequence ID" value="ACL45343.1"/>
    <property type="molecule type" value="Genomic_DNA"/>
</dbReference>
<evidence type="ECO:0000313" key="1">
    <source>
        <dbReference type="EMBL" id="ACL45343.1"/>
    </source>
</evidence>
<sequence>MNDSKLNELGLADLKKLYYAGFISLETIVYALPLRTLFTEFPGIDGERVSTCLQNLHNAGLLSTEVYPSSLLFSVSDRTPV</sequence>
<organism evidence="1">
    <name type="scientific">Cyanothece sp. (strain PCC 7425 / ATCC 29141)</name>
    <dbReference type="NCBI Taxonomy" id="395961"/>
    <lineage>
        <taxon>Bacteria</taxon>
        <taxon>Bacillati</taxon>
        <taxon>Cyanobacteriota</taxon>
        <taxon>Cyanophyceae</taxon>
        <taxon>Gomontiellales</taxon>
        <taxon>Cyanothecaceae</taxon>
        <taxon>Cyanothece</taxon>
    </lineage>
</organism>
<name>B8HLY3_CYAP4</name>
<protein>
    <submittedName>
        <fullName evidence="1">Uncharacterized protein</fullName>
    </submittedName>
</protein>
<dbReference type="KEGG" id="cyn:Cyan7425_3008"/>
<dbReference type="AlphaFoldDB" id="B8HLY3"/>
<proteinExistence type="predicted"/>
<reference evidence="1" key="1">
    <citation type="submission" date="2009-01" db="EMBL/GenBank/DDBJ databases">
        <title>Complete sequence of chromosome Cyanothece sp. PCC 7425.</title>
        <authorList>
            <consortium name="US DOE Joint Genome Institute"/>
            <person name="Lucas S."/>
            <person name="Copeland A."/>
            <person name="Lapidus A."/>
            <person name="Glavina del Rio T."/>
            <person name="Dalin E."/>
            <person name="Tice H."/>
            <person name="Bruce D."/>
            <person name="Goodwin L."/>
            <person name="Pitluck S."/>
            <person name="Sims D."/>
            <person name="Meineke L."/>
            <person name="Brettin T."/>
            <person name="Detter J.C."/>
            <person name="Han C."/>
            <person name="Larimer F."/>
            <person name="Land M."/>
            <person name="Hauser L."/>
            <person name="Kyrpides N."/>
            <person name="Ovchinnikova G."/>
            <person name="Liberton M."/>
            <person name="Stoeckel J."/>
            <person name="Banerjee A."/>
            <person name="Singh A."/>
            <person name="Page L."/>
            <person name="Sato H."/>
            <person name="Zhao L."/>
            <person name="Sherman L."/>
            <person name="Pakrasi H."/>
            <person name="Richardson P."/>
        </authorList>
    </citation>
    <scope>NUCLEOTIDE SEQUENCE</scope>
    <source>
        <strain evidence="1">PCC 7425</strain>
    </source>
</reference>
<gene>
    <name evidence="1" type="ordered locus">Cyan7425_3008</name>
</gene>
<accession>B8HLY3</accession>